<dbReference type="Pfam" id="PF25539">
    <property type="entry name" value="Bestrophin_2"/>
    <property type="match status" value="1"/>
</dbReference>
<evidence type="ECO:0000313" key="10">
    <source>
        <dbReference type="EMBL" id="PLR37328.1"/>
    </source>
</evidence>
<comment type="caution">
    <text evidence="10">The sequence shown here is derived from an EMBL/GenBank/DDBJ whole genome shotgun (WGS) entry which is preliminary data.</text>
</comment>
<evidence type="ECO:0008006" key="12">
    <source>
        <dbReference type="Google" id="ProtNLM"/>
    </source>
</evidence>
<dbReference type="GO" id="GO:0005886">
    <property type="term" value="C:plasma membrane"/>
    <property type="evidence" value="ECO:0007669"/>
    <property type="project" value="UniProtKB-SubCell"/>
</dbReference>
<evidence type="ECO:0000256" key="8">
    <source>
        <dbReference type="ARBA" id="ARBA00034708"/>
    </source>
</evidence>
<accession>A0A2N5E771</accession>
<dbReference type="GO" id="GO:0005254">
    <property type="term" value="F:chloride channel activity"/>
    <property type="evidence" value="ECO:0007669"/>
    <property type="project" value="InterPro"/>
</dbReference>
<comment type="similarity">
    <text evidence="8">Belongs to the anion channel-forming bestrophin (TC 1.A.46) family.</text>
</comment>
<keyword evidence="5 9" id="KW-1133">Transmembrane helix</keyword>
<keyword evidence="11" id="KW-1185">Reference proteome</keyword>
<dbReference type="InterPro" id="IPR044669">
    <property type="entry name" value="YneE/VCCN1/2-like"/>
</dbReference>
<dbReference type="RefSeq" id="WP_101816059.1">
    <property type="nucleotide sequence ID" value="NZ_PJZF01000007.1"/>
</dbReference>
<sequence>MIVRPAQHWFLRLFVWHGSVLASIMFRLFLNLVMSLAAVLCVQWYEALNIRLTLAPFSLLGIAIAIFLGFRNSVGYARFSEARQLWGGLMVAQRTLVRQLRSLLPQSLPAIREFAAMQIAYTWCLKHQLRGTSPEQDIRRLLPDDQAQRVLASPAPCNRLLLMMGGWLAARRAAGEISDMLYHGIDQTLTQLVVAQSGCERIHNTPIPFAYTVIVHRTVYLFCSLLPFALVPDLHYMTPLVSVFISYTFLSLDTLAEELGEPFGTESNDLPLNALCNAVEINLLEMCDVVPLPAWRRPDKHYLLD</sequence>
<comment type="subcellular location">
    <subcellularLocation>
        <location evidence="1">Cell membrane</location>
        <topology evidence="1">Multi-pass membrane protein</topology>
    </subcellularLocation>
</comment>
<evidence type="ECO:0000256" key="5">
    <source>
        <dbReference type="ARBA" id="ARBA00022989"/>
    </source>
</evidence>
<feature type="transmembrane region" description="Helical" evidence="9">
    <location>
        <begin position="51"/>
        <end position="70"/>
    </location>
</feature>
<dbReference type="AlphaFoldDB" id="A0A2N5E771"/>
<organism evidence="10 11">
    <name type="scientific">Chimaeribacter californicus</name>
    <dbReference type="NCBI Taxonomy" id="2060067"/>
    <lineage>
        <taxon>Bacteria</taxon>
        <taxon>Pseudomonadati</taxon>
        <taxon>Pseudomonadota</taxon>
        <taxon>Gammaproteobacteria</taxon>
        <taxon>Enterobacterales</taxon>
        <taxon>Yersiniaceae</taxon>
        <taxon>Chimaeribacter</taxon>
    </lineage>
</organism>
<evidence type="ECO:0000313" key="11">
    <source>
        <dbReference type="Proteomes" id="UP000234240"/>
    </source>
</evidence>
<proteinExistence type="inferred from homology"/>
<gene>
    <name evidence="10" type="ORF">CYR55_10330</name>
</gene>
<keyword evidence="7 9" id="KW-0472">Membrane</keyword>
<keyword evidence="6" id="KW-0406">Ion transport</keyword>
<reference evidence="10 11" key="1">
    <citation type="submission" date="2017-12" db="EMBL/GenBank/DDBJ databases">
        <title>Characterization of six clinical isolates of Enterochimera gen. nov., a novel genus of the Yersiniaciae family and the three species Enterochimera arupensis sp. nov., Enterochimera coloradensis sp. nov, and Enterochimera californica sp. nov.</title>
        <authorList>
            <person name="Rossi A."/>
            <person name="Fisher M."/>
        </authorList>
    </citation>
    <scope>NUCLEOTIDE SEQUENCE [LARGE SCALE GENOMIC DNA]</scope>
    <source>
        <strain evidence="11">2015-Iso6</strain>
    </source>
</reference>
<keyword evidence="4 9" id="KW-0812">Transmembrane</keyword>
<name>A0A2N5E771_9GAMM</name>
<dbReference type="OrthoDB" id="445589at2"/>
<dbReference type="PANTHER" id="PTHR33281:SF19">
    <property type="entry name" value="VOLTAGE-DEPENDENT ANION CHANNEL-FORMING PROTEIN YNEE"/>
    <property type="match status" value="1"/>
</dbReference>
<protein>
    <recommendedName>
        <fullName evidence="12">Ibestrophin</fullName>
    </recommendedName>
</protein>
<keyword evidence="3" id="KW-1003">Cell membrane</keyword>
<evidence type="ECO:0000256" key="1">
    <source>
        <dbReference type="ARBA" id="ARBA00004651"/>
    </source>
</evidence>
<dbReference type="PANTHER" id="PTHR33281">
    <property type="entry name" value="UPF0187 PROTEIN YNEE"/>
    <property type="match status" value="1"/>
</dbReference>
<evidence type="ECO:0000256" key="2">
    <source>
        <dbReference type="ARBA" id="ARBA00022448"/>
    </source>
</evidence>
<dbReference type="EMBL" id="PJZF01000007">
    <property type="protein sequence ID" value="PLR37328.1"/>
    <property type="molecule type" value="Genomic_DNA"/>
</dbReference>
<evidence type="ECO:0000256" key="7">
    <source>
        <dbReference type="ARBA" id="ARBA00023136"/>
    </source>
</evidence>
<evidence type="ECO:0000256" key="6">
    <source>
        <dbReference type="ARBA" id="ARBA00023065"/>
    </source>
</evidence>
<keyword evidence="2" id="KW-0813">Transport</keyword>
<evidence type="ECO:0000256" key="3">
    <source>
        <dbReference type="ARBA" id="ARBA00022475"/>
    </source>
</evidence>
<feature type="transmembrane region" description="Helical" evidence="9">
    <location>
        <begin position="20"/>
        <end position="45"/>
    </location>
</feature>
<dbReference type="Proteomes" id="UP000234240">
    <property type="component" value="Unassembled WGS sequence"/>
</dbReference>
<evidence type="ECO:0000256" key="9">
    <source>
        <dbReference type="SAM" id="Phobius"/>
    </source>
</evidence>
<evidence type="ECO:0000256" key="4">
    <source>
        <dbReference type="ARBA" id="ARBA00022692"/>
    </source>
</evidence>